<name>A0AAU9P2R9_9ASTR</name>
<feature type="transmembrane region" description="Helical" evidence="1">
    <location>
        <begin position="50"/>
        <end position="69"/>
    </location>
</feature>
<feature type="transmembrane region" description="Helical" evidence="1">
    <location>
        <begin position="25"/>
        <end position="44"/>
    </location>
</feature>
<keyword evidence="1" id="KW-1133">Transmembrane helix</keyword>
<keyword evidence="1" id="KW-0472">Membrane</keyword>
<reference evidence="2 3" key="1">
    <citation type="submission" date="2022-01" db="EMBL/GenBank/DDBJ databases">
        <authorList>
            <person name="Xiong W."/>
            <person name="Schranz E."/>
        </authorList>
    </citation>
    <scope>NUCLEOTIDE SEQUENCE [LARGE SCALE GENOMIC DNA]</scope>
</reference>
<keyword evidence="1" id="KW-0812">Transmembrane</keyword>
<comment type="caution">
    <text evidence="2">The sequence shown here is derived from an EMBL/GenBank/DDBJ whole genome shotgun (WGS) entry which is preliminary data.</text>
</comment>
<dbReference type="AlphaFoldDB" id="A0AAU9P2R9"/>
<gene>
    <name evidence="2" type="ORF">LVIROSA_LOCUS30240</name>
</gene>
<proteinExistence type="predicted"/>
<sequence length="89" mass="9541">MAVLVAGMTVGPTFGKNMEKLARKAMCIAIVAMAIAAHHIILMVVGNDYWLRLFVNGSGILFVVLTCSIQLPKNMIVYKVCGDGSGWGL</sequence>
<evidence type="ECO:0000313" key="3">
    <source>
        <dbReference type="Proteomes" id="UP001157418"/>
    </source>
</evidence>
<accession>A0AAU9P2R9</accession>
<dbReference type="Proteomes" id="UP001157418">
    <property type="component" value="Unassembled WGS sequence"/>
</dbReference>
<dbReference type="EMBL" id="CAKMRJ010005523">
    <property type="protein sequence ID" value="CAH1444409.1"/>
    <property type="molecule type" value="Genomic_DNA"/>
</dbReference>
<protein>
    <recommendedName>
        <fullName evidence="4">Inner membrane protein</fullName>
    </recommendedName>
</protein>
<evidence type="ECO:0000256" key="1">
    <source>
        <dbReference type="SAM" id="Phobius"/>
    </source>
</evidence>
<evidence type="ECO:0008006" key="4">
    <source>
        <dbReference type="Google" id="ProtNLM"/>
    </source>
</evidence>
<organism evidence="2 3">
    <name type="scientific">Lactuca virosa</name>
    <dbReference type="NCBI Taxonomy" id="75947"/>
    <lineage>
        <taxon>Eukaryota</taxon>
        <taxon>Viridiplantae</taxon>
        <taxon>Streptophyta</taxon>
        <taxon>Embryophyta</taxon>
        <taxon>Tracheophyta</taxon>
        <taxon>Spermatophyta</taxon>
        <taxon>Magnoliopsida</taxon>
        <taxon>eudicotyledons</taxon>
        <taxon>Gunneridae</taxon>
        <taxon>Pentapetalae</taxon>
        <taxon>asterids</taxon>
        <taxon>campanulids</taxon>
        <taxon>Asterales</taxon>
        <taxon>Asteraceae</taxon>
        <taxon>Cichorioideae</taxon>
        <taxon>Cichorieae</taxon>
        <taxon>Lactucinae</taxon>
        <taxon>Lactuca</taxon>
    </lineage>
</organism>
<keyword evidence="3" id="KW-1185">Reference proteome</keyword>
<evidence type="ECO:0000313" key="2">
    <source>
        <dbReference type="EMBL" id="CAH1444409.1"/>
    </source>
</evidence>